<organism evidence="2 3">
    <name type="scientific">Burkholderia phage vB_BmuP_KL4</name>
    <dbReference type="NCBI Taxonomy" id="2115967"/>
    <lineage>
        <taxon>Viruses</taxon>
        <taxon>Duplodnaviria</taxon>
        <taxon>Heunggongvirae</taxon>
        <taxon>Uroviricota</taxon>
        <taxon>Caudoviricetes</taxon>
        <taxon>Kelquatrovirus</taxon>
        <taxon>Kelquatrovirus KL4</taxon>
    </lineage>
</organism>
<reference evidence="2 3" key="1">
    <citation type="submission" date="2018-03" db="EMBL/GenBank/DDBJ databases">
        <authorList>
            <person name="Keele B.F."/>
        </authorList>
    </citation>
    <scope>NUCLEOTIDE SEQUENCE [LARGE SCALE GENOMIC DNA]</scope>
</reference>
<feature type="region of interest" description="Disordered" evidence="1">
    <location>
        <begin position="29"/>
        <end position="48"/>
    </location>
</feature>
<dbReference type="RefSeq" id="YP_009800754.1">
    <property type="nucleotide sequence ID" value="NC_047958.1"/>
</dbReference>
<name>A0A2S1GN68_9CAUD</name>
<sequence length="92" mass="9296">MLRALTPSLFGNSPEKRMKFLGLAPDIPAAPTVPDTAQPTTDTTTAENDAAARLRKRRGTAATILAGDSTSVASSSVNAPAASAAGKAMLGQ</sequence>
<evidence type="ECO:0000313" key="3">
    <source>
        <dbReference type="Proteomes" id="UP000246280"/>
    </source>
</evidence>
<keyword evidence="3" id="KW-1185">Reference proteome</keyword>
<evidence type="ECO:0000256" key="1">
    <source>
        <dbReference type="SAM" id="MobiDB-lite"/>
    </source>
</evidence>
<proteinExistence type="predicted"/>
<dbReference type="Proteomes" id="UP000246280">
    <property type="component" value="Segment"/>
</dbReference>
<reference evidence="2 3" key="2">
    <citation type="submission" date="2018-05" db="EMBL/GenBank/DDBJ databases">
        <title>Lysogenic conversion of Stenotrophomonas maltophilia by temperate phage DLP4.</title>
        <authorList>
            <person name="Dennis J."/>
            <person name="Stothard P."/>
        </authorList>
    </citation>
    <scope>NUCLEOTIDE SEQUENCE [LARGE SCALE GENOMIC DNA]</scope>
</reference>
<dbReference type="EMBL" id="MH128984">
    <property type="protein sequence ID" value="AWD90831.1"/>
    <property type="molecule type" value="Genomic_DNA"/>
</dbReference>
<feature type="region of interest" description="Disordered" evidence="1">
    <location>
        <begin position="70"/>
        <end position="92"/>
    </location>
</feature>
<accession>A0A2S1GN68</accession>
<dbReference type="KEGG" id="vg:54991257"/>
<protein>
    <submittedName>
        <fullName evidence="2">Uncharacterized protein</fullName>
    </submittedName>
</protein>
<dbReference type="GeneID" id="54991257"/>
<feature type="compositionally biased region" description="Low complexity" evidence="1">
    <location>
        <begin position="70"/>
        <end position="85"/>
    </location>
</feature>
<evidence type="ECO:0000313" key="2">
    <source>
        <dbReference type="EMBL" id="AWD90831.1"/>
    </source>
</evidence>